<keyword evidence="4 5" id="KW-0472">Membrane</keyword>
<feature type="transmembrane region" description="Helical" evidence="5">
    <location>
        <begin position="541"/>
        <end position="563"/>
    </location>
</feature>
<reference evidence="6" key="1">
    <citation type="journal article" date="2014" name="Nucleic Acids Res.">
        <title>The evolutionary dynamics of variant antigen genes in Babesia reveal a history of genomic innovation underlying host-parasite interaction.</title>
        <authorList>
            <person name="Jackson A.P."/>
            <person name="Otto T.D."/>
            <person name="Darby A."/>
            <person name="Ramaprasad A."/>
            <person name="Xia D."/>
            <person name="Echaide I.E."/>
            <person name="Farber M."/>
            <person name="Gahlot S."/>
            <person name="Gamble J."/>
            <person name="Gupta D."/>
            <person name="Gupta Y."/>
            <person name="Jackson L."/>
            <person name="Malandrin L."/>
            <person name="Malas T.B."/>
            <person name="Moussa E."/>
            <person name="Nair M."/>
            <person name="Reid A.J."/>
            <person name="Sanders M."/>
            <person name="Sharma J."/>
            <person name="Tracey A."/>
            <person name="Quail M.A."/>
            <person name="Weir W."/>
            <person name="Wastling J.M."/>
            <person name="Hall N."/>
            <person name="Willadsen P."/>
            <person name="Lingelbach K."/>
            <person name="Shiels B."/>
            <person name="Tait A."/>
            <person name="Berriman M."/>
            <person name="Allred D.R."/>
            <person name="Pain A."/>
        </authorList>
    </citation>
    <scope>NUCLEOTIDE SEQUENCE</scope>
    <source>
        <strain evidence="6">1802A</strain>
    </source>
</reference>
<dbReference type="Pfam" id="PF07690">
    <property type="entry name" value="MFS_1"/>
    <property type="match status" value="1"/>
</dbReference>
<dbReference type="Proteomes" id="UP001195914">
    <property type="component" value="Unassembled WGS sequence"/>
</dbReference>
<keyword evidence="2 5" id="KW-0812">Transmembrane</keyword>
<dbReference type="AlphaFoldDB" id="A0AAD9GAC9"/>
<dbReference type="PANTHER" id="PTHR43826">
    <property type="entry name" value="GLUCOSE-6-PHOSPHATE EXCHANGER SLC37A4"/>
    <property type="match status" value="1"/>
</dbReference>
<feature type="transmembrane region" description="Helical" evidence="5">
    <location>
        <begin position="393"/>
        <end position="415"/>
    </location>
</feature>
<accession>A0AAD9GAC9</accession>
<comment type="caution">
    <text evidence="6">The sequence shown here is derived from an EMBL/GenBank/DDBJ whole genome shotgun (WGS) entry which is preliminary data.</text>
</comment>
<dbReference type="InterPro" id="IPR051337">
    <property type="entry name" value="OPA_Antiporter"/>
</dbReference>
<feature type="transmembrane region" description="Helical" evidence="5">
    <location>
        <begin position="463"/>
        <end position="481"/>
    </location>
</feature>
<organism evidence="6 7">
    <name type="scientific">Babesia divergens</name>
    <dbReference type="NCBI Taxonomy" id="32595"/>
    <lineage>
        <taxon>Eukaryota</taxon>
        <taxon>Sar</taxon>
        <taxon>Alveolata</taxon>
        <taxon>Apicomplexa</taxon>
        <taxon>Aconoidasida</taxon>
        <taxon>Piroplasmida</taxon>
        <taxon>Babesiidae</taxon>
        <taxon>Babesia</taxon>
    </lineage>
</organism>
<comment type="subcellular location">
    <subcellularLocation>
        <location evidence="1">Endomembrane system</location>
        <topology evidence="1">Multi-pass membrane protein</topology>
    </subcellularLocation>
</comment>
<proteinExistence type="predicted"/>
<evidence type="ECO:0000256" key="4">
    <source>
        <dbReference type="ARBA" id="ARBA00023136"/>
    </source>
</evidence>
<dbReference type="GO" id="GO:0005886">
    <property type="term" value="C:plasma membrane"/>
    <property type="evidence" value="ECO:0007669"/>
    <property type="project" value="TreeGrafter"/>
</dbReference>
<evidence type="ECO:0000256" key="3">
    <source>
        <dbReference type="ARBA" id="ARBA00022989"/>
    </source>
</evidence>
<evidence type="ECO:0000256" key="5">
    <source>
        <dbReference type="SAM" id="Phobius"/>
    </source>
</evidence>
<dbReference type="GO" id="GO:0012505">
    <property type="term" value="C:endomembrane system"/>
    <property type="evidence" value="ECO:0007669"/>
    <property type="project" value="UniProtKB-SubCell"/>
</dbReference>
<dbReference type="Gene3D" id="1.20.1250.20">
    <property type="entry name" value="MFS general substrate transporter like domains"/>
    <property type="match status" value="2"/>
</dbReference>
<evidence type="ECO:0000256" key="2">
    <source>
        <dbReference type="ARBA" id="ARBA00022692"/>
    </source>
</evidence>
<evidence type="ECO:0008006" key="8">
    <source>
        <dbReference type="Google" id="ProtNLM"/>
    </source>
</evidence>
<evidence type="ECO:0000313" key="6">
    <source>
        <dbReference type="EMBL" id="KAK1934726.1"/>
    </source>
</evidence>
<evidence type="ECO:0000313" key="7">
    <source>
        <dbReference type="Proteomes" id="UP001195914"/>
    </source>
</evidence>
<feature type="transmembrane region" description="Helical" evidence="5">
    <location>
        <begin position="487"/>
        <end position="509"/>
    </location>
</feature>
<keyword evidence="7" id="KW-1185">Reference proteome</keyword>
<feature type="transmembrane region" description="Helical" evidence="5">
    <location>
        <begin position="435"/>
        <end position="456"/>
    </location>
</feature>
<feature type="transmembrane region" description="Helical" evidence="5">
    <location>
        <begin position="227"/>
        <end position="250"/>
    </location>
</feature>
<dbReference type="EMBL" id="JAHBMH010000062">
    <property type="protein sequence ID" value="KAK1934726.1"/>
    <property type="molecule type" value="Genomic_DNA"/>
</dbReference>
<evidence type="ECO:0000256" key="1">
    <source>
        <dbReference type="ARBA" id="ARBA00004127"/>
    </source>
</evidence>
<dbReference type="PANTHER" id="PTHR43826:SF7">
    <property type="entry name" value="PROTEIN UHPC, PUTATIVE-RELATED"/>
    <property type="match status" value="1"/>
</dbReference>
<reference evidence="6" key="2">
    <citation type="submission" date="2021-05" db="EMBL/GenBank/DDBJ databases">
        <authorList>
            <person name="Pain A."/>
        </authorList>
    </citation>
    <scope>NUCLEOTIDE SEQUENCE</scope>
    <source>
        <strain evidence="6">1802A</strain>
    </source>
</reference>
<dbReference type="InterPro" id="IPR011701">
    <property type="entry name" value="MFS"/>
</dbReference>
<keyword evidence="3 5" id="KW-1133">Transmembrane helix</keyword>
<dbReference type="GO" id="GO:0035435">
    <property type="term" value="P:phosphate ion transmembrane transport"/>
    <property type="evidence" value="ECO:0007669"/>
    <property type="project" value="TreeGrafter"/>
</dbReference>
<dbReference type="SUPFAM" id="SSF103473">
    <property type="entry name" value="MFS general substrate transporter"/>
    <property type="match status" value="1"/>
</dbReference>
<dbReference type="GO" id="GO:0061513">
    <property type="term" value="F:glucose 6-phosphate:phosphate antiporter activity"/>
    <property type="evidence" value="ECO:0007669"/>
    <property type="project" value="TreeGrafter"/>
</dbReference>
<feature type="transmembrane region" description="Helical" evidence="5">
    <location>
        <begin position="99"/>
        <end position="120"/>
    </location>
</feature>
<dbReference type="InterPro" id="IPR036259">
    <property type="entry name" value="MFS_trans_sf"/>
</dbReference>
<protein>
    <recommendedName>
        <fullName evidence="8">Major facilitator superfamily (MFS) profile domain-containing protein</fullName>
    </recommendedName>
</protein>
<gene>
    <name evidence="6" type="ORF">X943_000496</name>
</gene>
<feature type="transmembrane region" description="Helical" evidence="5">
    <location>
        <begin position="192"/>
        <end position="215"/>
    </location>
</feature>
<name>A0AAD9GAC9_BABDI</name>
<feature type="transmembrane region" description="Helical" evidence="5">
    <location>
        <begin position="166"/>
        <end position="186"/>
    </location>
</feature>
<sequence>MLVCSLITTRANYILASICNFEHSSATSTCPMVDDIPTTLEDASWGHGRQLRCRSGGSGWDAIQGYHSFRADKCSSPRNAVKSLPPSAAEQSDYEICRVIFAFSLCCLSSVVSHVIRIPLYTTKVELQNSMNFSTLDLTHLDNIFSVFHALGQMGSPFLSSTPHSVLMITFHHIVMGLTISVLFASNKFLQFSIVYAVAGFVSGPTWAILFAHLSAWLPKKYSFPMITLWFTCTDFGYIIGGLICMYVHLHWVWRLSYIVTGVLNLLVGVVLFCFHDECKEPLEDGRLIDPRAIIKRNIGTIVSFVHKLRWGDPKVSKFIENEGKESAPIIDSRREFILSGISNIKSRGRDEATSTAKWGIHNDAWSTYALSTYEKMLTSTRQYISVIQRMSYLGRILTASFILMMVKHCFSSWMSFYVCTVYNYSASRGSYVTFMLRLGNCIGNIGSALLCKAYWKDRPLTACLYFYGMSTVVVFIFCIIDFSSVLVYSICCCLCGVVTTAAEAIMMAKGIKSLCDRSRRSIYCEINAVSELSQRESVSVYGFILSTTTVGSVAQGFLVAYVVDNYGWTTLFGIFVVALMSATGLLYKPSWAEHVQ</sequence>
<feature type="transmembrane region" description="Helical" evidence="5">
    <location>
        <begin position="569"/>
        <end position="588"/>
    </location>
</feature>